<dbReference type="PIRSF" id="PIRSF034981">
    <property type="entry name" value="Eut_put"/>
    <property type="match status" value="1"/>
</dbReference>
<accession>A0A1M6FJB0</accession>
<dbReference type="AlphaFoldDB" id="A0A1M6FJB0"/>
<name>A0A1M6FJB0_9FIRM</name>
<dbReference type="InterPro" id="IPR013372">
    <property type="entry name" value="Eut_put"/>
</dbReference>
<keyword evidence="2" id="KW-1185">Reference proteome</keyword>
<dbReference type="Proteomes" id="UP000184442">
    <property type="component" value="Unassembled WGS sequence"/>
</dbReference>
<dbReference type="EMBL" id="FQZS01000012">
    <property type="protein sequence ID" value="SHI97702.1"/>
    <property type="molecule type" value="Genomic_DNA"/>
</dbReference>
<dbReference type="RefSeq" id="WP_073026053.1">
    <property type="nucleotide sequence ID" value="NZ_FQZS01000012.1"/>
</dbReference>
<evidence type="ECO:0000313" key="1">
    <source>
        <dbReference type="EMBL" id="SHI97702.1"/>
    </source>
</evidence>
<dbReference type="STRING" id="1122184.SAMN02745176_01991"/>
<sequence length="222" mass="25400">MEDISALVDRIAEEVLKRIENCSAKVLLIGQGESLKGELDKAGILYDHYSGYSDELDLDNYEHIIIDGMSNYHLVTSALLVPGTDISKLILKGRLTGKKVYVEKSSLEYKKYEVTIDKGLKEKFEFYEKTIAGYGVQFFNTQDIIKVIIGSCENIIAVDERNLEKKCREEECFLLDKKLITEQDLRKLVQKGHRKIRIGNKSIITPLAKDYIKINNICLFKE</sequence>
<organism evidence="1 2">
    <name type="scientific">Lutispora thermophila DSM 19022</name>
    <dbReference type="NCBI Taxonomy" id="1122184"/>
    <lineage>
        <taxon>Bacteria</taxon>
        <taxon>Bacillati</taxon>
        <taxon>Bacillota</taxon>
        <taxon>Clostridia</taxon>
        <taxon>Lutisporales</taxon>
        <taxon>Lutisporaceae</taxon>
        <taxon>Lutispora</taxon>
    </lineage>
</organism>
<dbReference type="OrthoDB" id="6197337at2"/>
<protein>
    <submittedName>
        <fullName evidence="1">Ethanolamine utilization protein</fullName>
    </submittedName>
</protein>
<evidence type="ECO:0000313" key="2">
    <source>
        <dbReference type="Proteomes" id="UP000184442"/>
    </source>
</evidence>
<gene>
    <name evidence="1" type="ORF">SAMN02745176_01991</name>
</gene>
<proteinExistence type="predicted"/>
<reference evidence="1 2" key="1">
    <citation type="submission" date="2016-11" db="EMBL/GenBank/DDBJ databases">
        <authorList>
            <person name="Jaros S."/>
            <person name="Januszkiewicz K."/>
            <person name="Wedrychowicz H."/>
        </authorList>
    </citation>
    <scope>NUCLEOTIDE SEQUENCE [LARGE SCALE GENOMIC DNA]</scope>
    <source>
        <strain evidence="1 2">DSM 19022</strain>
    </source>
</reference>